<comment type="caution">
    <text evidence="2">The sequence shown here is derived from an EMBL/GenBank/DDBJ whole genome shotgun (WGS) entry which is preliminary data.</text>
</comment>
<evidence type="ECO:0000313" key="3">
    <source>
        <dbReference type="Proteomes" id="UP000584670"/>
    </source>
</evidence>
<name>A0A7X1JB32_9ACTN</name>
<dbReference type="RefSeq" id="WP_186286928.1">
    <property type="nucleotide sequence ID" value="NZ_JACMSF010000063.1"/>
</dbReference>
<proteinExistence type="predicted"/>
<feature type="region of interest" description="Disordered" evidence="1">
    <location>
        <begin position="100"/>
        <end position="147"/>
    </location>
</feature>
<evidence type="ECO:0000313" key="2">
    <source>
        <dbReference type="EMBL" id="MBC2906964.1"/>
    </source>
</evidence>
<dbReference type="AlphaFoldDB" id="A0A7X1JB32"/>
<accession>A0A7X1JB32</accession>
<protein>
    <submittedName>
        <fullName evidence="2">Uncharacterized protein</fullName>
    </submittedName>
</protein>
<keyword evidence="3" id="KW-1185">Reference proteome</keyword>
<dbReference type="EMBL" id="JACMSF010000063">
    <property type="protein sequence ID" value="MBC2906964.1"/>
    <property type="molecule type" value="Genomic_DNA"/>
</dbReference>
<organism evidence="2 3">
    <name type="scientific">Streptomyces cupreus</name>
    <dbReference type="NCBI Taxonomy" id="2759956"/>
    <lineage>
        <taxon>Bacteria</taxon>
        <taxon>Bacillati</taxon>
        <taxon>Actinomycetota</taxon>
        <taxon>Actinomycetes</taxon>
        <taxon>Kitasatosporales</taxon>
        <taxon>Streptomycetaceae</taxon>
        <taxon>Streptomyces</taxon>
    </lineage>
</organism>
<evidence type="ECO:0000256" key="1">
    <source>
        <dbReference type="SAM" id="MobiDB-lite"/>
    </source>
</evidence>
<sequence>MLDTTALLDQIVLATEAATVAYGVSVLARTQNEAADATVRLGQRLLGRILNRDAGTAPESDPVRAAVVCLADAGEDQDLLALRRAELRIALRTALTETPGLAEDLSDLLPERPRSTVHASGERSVAVGGDNSGNISTGDGAEDGPQR</sequence>
<gene>
    <name evidence="2" type="ORF">H4N64_36715</name>
</gene>
<reference evidence="2 3" key="1">
    <citation type="submission" date="2020-08" db="EMBL/GenBank/DDBJ databases">
        <title>Streptomyces sp. PSKA01 genome sequencing and assembly.</title>
        <authorList>
            <person name="Mandal S."/>
            <person name="Maiti P.K."/>
            <person name="Das P."/>
        </authorList>
    </citation>
    <scope>NUCLEOTIDE SEQUENCE [LARGE SCALE GENOMIC DNA]</scope>
    <source>
        <strain evidence="2 3">PSKA01</strain>
    </source>
</reference>
<dbReference type="Proteomes" id="UP000584670">
    <property type="component" value="Unassembled WGS sequence"/>
</dbReference>